<dbReference type="SUPFAM" id="SSF52540">
    <property type="entry name" value="P-loop containing nucleoside triphosphate hydrolases"/>
    <property type="match status" value="1"/>
</dbReference>
<evidence type="ECO:0000256" key="4">
    <source>
        <dbReference type="SAM" id="MobiDB-lite"/>
    </source>
</evidence>
<dbReference type="InterPro" id="IPR056884">
    <property type="entry name" value="NPHP3-like_N"/>
</dbReference>
<sequence>MKTQSVRDTGFSVVYEPEISEAPVVDIVIVHGLQGHPYKTWADNRSLKTPATPSTRPKGVKGLVGDKDDRRHSFRSTIHRLLQRFFPRSTSKSQWKTGKDEDDGAKTVSAFWPRDLLPNECPNSRILVYGYDTKVTKYMAGATNKNTVFSHSKDMLFALGREREQGRPLIFVAHSLGGIVVKEMLARSSASTEKELNDVIDSTAAVIFLGTPHRRSPDLAALGEWARGLISAFRMETNASILDALGLRTTDLERAQEAFSALWQKHDFRVKTFQEGLGLTGVNLGVLGNKVVPDYSSVIGDAREQAETLQANHMEMCRFHGADDPNYRKVSGEIKAIYAALTAVNAQNDHQSGQKQRHQPYVYSIQPQEEKLKIGDHTLSDMEISVLKSLRFPNMDSRHRTLETPAENTGHWLFKHEAYQDWLNSQDRDKHSGILWLKGKPGAGKSTLMKRAPVQASSYQLKPTYLVAAFFFNAKGGDLEHSPAGLFRSLLFQLLPQDYELFQSFVRIQSKQKDSRMGETTTQSNTYEESELKLVFRSLFTTQATPRTVIFIDALDECDSGSIRSQAHFPSISIADCPEIAVDVHNREDIATYVDLKLGLGISNEQEESDALKEKILRKSDGVFLWVVLVVDSVLQKRDEGKSLQFLLREIDAIPEALETLFCQMLSTVQPNSRDITLRLFQWAILATKPLRLSEWHHILAFIREPSPSSLSDWKESEAFTETDEQLEKQIRTISKGLIEVSVSSSSGEPPTNVFETMSVCAGAGSLEFEHGETRVVQVIHESIREFFLQGGGFDTVVPGQGSQAIANGHLSIMRTCLDYIKIKELDALVNARNAINSLSGDSNDFQSPSIRNQSARDHNIGTQSVGRANSHKTSRSGGTVRSFTSASAGNYVVHEKESWRSRATNQQSPSKFEQMKEFYDSAWRHDPDSLAHKMSMYQVDASAMSFIPSGREPISQRSAPGKSRVLDDYPALLTYVILALFIHAHLAEEAGANPDPIIHHLQKQNTWQRWVVLYEELPRKTGLLYYAAHRGLTSWVEVLSIGGRVAPALRPIDLIRPAAMEAVARRDKNAFGLLLDQVRYRISYKYSRDGSLLYALLRHTVYALIRQCDAAMLRVFLQKVQSWGHILKSPDGIALLEELDGNGRTALHVAASMRELGIVLELLQHGAKTCARDGIGRTALHIACANLREGELDSADVPAASTSEGTSYEIVKALLEHEADVNATDKDGNTPLHLVCNSSPEDLAGFRVIQQSVEIKVIGLLLKHGADVNRKDEMGYTPLHVACRPSPSWTKRSENTLNVVKMLVHAGADPNAHTNAGERPLHLAVAWCHADVVAELVRRGADIMARDRLGEVPLHHASWTTNDGATAILLTRDEQEVNVADNEGSTPLHLASFTPTYRNQNEYSNTPYDVAKSRGLEDVISLLREASIDAPDAPKDPPDTI</sequence>
<dbReference type="PANTHER" id="PTHR24198">
    <property type="entry name" value="ANKYRIN REPEAT AND PROTEIN KINASE DOMAIN-CONTAINING PROTEIN"/>
    <property type="match status" value="1"/>
</dbReference>
<feature type="repeat" description="ANK" evidence="3">
    <location>
        <begin position="1317"/>
        <end position="1349"/>
    </location>
</feature>
<evidence type="ECO:0000259" key="5">
    <source>
        <dbReference type="Pfam" id="PF24883"/>
    </source>
</evidence>
<proteinExistence type="predicted"/>
<accession>A0AAN6NBT7</accession>
<keyword evidence="2 3" id="KW-0040">ANK repeat</keyword>
<feature type="region of interest" description="Disordered" evidence="4">
    <location>
        <begin position="41"/>
        <end position="67"/>
    </location>
</feature>
<dbReference type="InterPro" id="IPR029058">
    <property type="entry name" value="AB_hydrolase_fold"/>
</dbReference>
<dbReference type="SUPFAM" id="SSF48403">
    <property type="entry name" value="Ankyrin repeat"/>
    <property type="match status" value="1"/>
</dbReference>
<reference evidence="7" key="1">
    <citation type="journal article" date="2023" name="Mol. Phylogenet. Evol.">
        <title>Genome-scale phylogeny and comparative genomics of the fungal order Sordariales.</title>
        <authorList>
            <person name="Hensen N."/>
            <person name="Bonometti L."/>
            <person name="Westerberg I."/>
            <person name="Brannstrom I.O."/>
            <person name="Guillou S."/>
            <person name="Cros-Aarteil S."/>
            <person name="Calhoun S."/>
            <person name="Haridas S."/>
            <person name="Kuo A."/>
            <person name="Mondo S."/>
            <person name="Pangilinan J."/>
            <person name="Riley R."/>
            <person name="LaButti K."/>
            <person name="Andreopoulos B."/>
            <person name="Lipzen A."/>
            <person name="Chen C."/>
            <person name="Yan M."/>
            <person name="Daum C."/>
            <person name="Ng V."/>
            <person name="Clum A."/>
            <person name="Steindorff A."/>
            <person name="Ohm R.A."/>
            <person name="Martin F."/>
            <person name="Silar P."/>
            <person name="Natvig D.O."/>
            <person name="Lalanne C."/>
            <person name="Gautier V."/>
            <person name="Ament-Velasquez S.L."/>
            <person name="Kruys A."/>
            <person name="Hutchinson M.I."/>
            <person name="Powell A.J."/>
            <person name="Barry K."/>
            <person name="Miller A.N."/>
            <person name="Grigoriev I.V."/>
            <person name="Debuchy R."/>
            <person name="Gladieux P."/>
            <person name="Hiltunen Thoren M."/>
            <person name="Johannesson H."/>
        </authorList>
    </citation>
    <scope>NUCLEOTIDE SEQUENCE [LARGE SCALE GENOMIC DNA]</scope>
    <source>
        <strain evidence="7">CBS 340.73</strain>
    </source>
</reference>
<feature type="repeat" description="ANK" evidence="3">
    <location>
        <begin position="1228"/>
        <end position="1274"/>
    </location>
</feature>
<feature type="repeat" description="ANK" evidence="3">
    <location>
        <begin position="1275"/>
        <end position="1316"/>
    </location>
</feature>
<evidence type="ECO:0000256" key="3">
    <source>
        <dbReference type="PROSITE-ProRule" id="PRU00023"/>
    </source>
</evidence>
<feature type="region of interest" description="Disordered" evidence="4">
    <location>
        <begin position="841"/>
        <end position="883"/>
    </location>
</feature>
<dbReference type="Proteomes" id="UP001303473">
    <property type="component" value="Unassembled WGS sequence"/>
</dbReference>
<feature type="domain" description="Nephrocystin 3-like N-terminal" evidence="5">
    <location>
        <begin position="408"/>
        <end position="561"/>
    </location>
</feature>
<feature type="compositionally biased region" description="Polar residues" evidence="4">
    <location>
        <begin position="841"/>
        <end position="854"/>
    </location>
</feature>
<dbReference type="PANTHER" id="PTHR24198:SF165">
    <property type="entry name" value="ANKYRIN REPEAT-CONTAINING PROTEIN-RELATED"/>
    <property type="match status" value="1"/>
</dbReference>
<evidence type="ECO:0000256" key="1">
    <source>
        <dbReference type="ARBA" id="ARBA00022737"/>
    </source>
</evidence>
<dbReference type="PROSITE" id="PS50297">
    <property type="entry name" value="ANK_REP_REGION"/>
    <property type="match status" value="2"/>
</dbReference>
<comment type="caution">
    <text evidence="6">The sequence shown here is derived from an EMBL/GenBank/DDBJ whole genome shotgun (WGS) entry which is preliminary data.</text>
</comment>
<dbReference type="EMBL" id="MU853783">
    <property type="protein sequence ID" value="KAK3941378.1"/>
    <property type="molecule type" value="Genomic_DNA"/>
</dbReference>
<evidence type="ECO:0000256" key="2">
    <source>
        <dbReference type="ARBA" id="ARBA00023043"/>
    </source>
</evidence>
<dbReference type="InterPro" id="IPR027417">
    <property type="entry name" value="P-loop_NTPase"/>
</dbReference>
<dbReference type="InterPro" id="IPR036770">
    <property type="entry name" value="Ankyrin_rpt-contain_sf"/>
</dbReference>
<dbReference type="Pfam" id="PF24883">
    <property type="entry name" value="NPHP3_N"/>
    <property type="match status" value="1"/>
</dbReference>
<dbReference type="PROSITE" id="PS50088">
    <property type="entry name" value="ANK_REPEAT"/>
    <property type="match status" value="4"/>
</dbReference>
<dbReference type="Pfam" id="PF00023">
    <property type="entry name" value="Ank"/>
    <property type="match status" value="1"/>
</dbReference>
<evidence type="ECO:0000313" key="6">
    <source>
        <dbReference type="EMBL" id="KAK3941378.1"/>
    </source>
</evidence>
<gene>
    <name evidence="6" type="ORF">QBC46DRAFT_431135</name>
</gene>
<dbReference type="PRINTS" id="PR01415">
    <property type="entry name" value="ANKYRIN"/>
</dbReference>
<dbReference type="SUPFAM" id="SSF53474">
    <property type="entry name" value="alpha/beta-Hydrolases"/>
    <property type="match status" value="1"/>
</dbReference>
<dbReference type="InterPro" id="IPR002110">
    <property type="entry name" value="Ankyrin_rpt"/>
</dbReference>
<evidence type="ECO:0000313" key="7">
    <source>
        <dbReference type="Proteomes" id="UP001303473"/>
    </source>
</evidence>
<feature type="repeat" description="ANK" evidence="3">
    <location>
        <begin position="1143"/>
        <end position="1175"/>
    </location>
</feature>
<keyword evidence="7" id="KW-1185">Reference proteome</keyword>
<dbReference type="Gene3D" id="1.25.40.20">
    <property type="entry name" value="Ankyrin repeat-containing domain"/>
    <property type="match status" value="2"/>
</dbReference>
<dbReference type="Pfam" id="PF12796">
    <property type="entry name" value="Ank_2"/>
    <property type="match status" value="2"/>
</dbReference>
<dbReference type="Gene3D" id="3.40.50.300">
    <property type="entry name" value="P-loop containing nucleotide triphosphate hydrolases"/>
    <property type="match status" value="1"/>
</dbReference>
<organism evidence="6 7">
    <name type="scientific">Diplogelasinospora grovesii</name>
    <dbReference type="NCBI Taxonomy" id="303347"/>
    <lineage>
        <taxon>Eukaryota</taxon>
        <taxon>Fungi</taxon>
        <taxon>Dikarya</taxon>
        <taxon>Ascomycota</taxon>
        <taxon>Pezizomycotina</taxon>
        <taxon>Sordariomycetes</taxon>
        <taxon>Sordariomycetidae</taxon>
        <taxon>Sordariales</taxon>
        <taxon>Diplogelasinosporaceae</taxon>
        <taxon>Diplogelasinospora</taxon>
    </lineage>
</organism>
<dbReference type="Gene3D" id="3.40.50.1820">
    <property type="entry name" value="alpha/beta hydrolase"/>
    <property type="match status" value="1"/>
</dbReference>
<keyword evidence="1" id="KW-0677">Repeat</keyword>
<name>A0AAN6NBT7_9PEZI</name>
<protein>
    <recommendedName>
        <fullName evidence="5">Nephrocystin 3-like N-terminal domain-containing protein</fullName>
    </recommendedName>
</protein>
<dbReference type="SMART" id="SM00248">
    <property type="entry name" value="ANK"/>
    <property type="match status" value="7"/>
</dbReference>